<dbReference type="EMBL" id="WSTB01000002">
    <property type="protein sequence ID" value="MWB93782.1"/>
    <property type="molecule type" value="Genomic_DNA"/>
</dbReference>
<accession>A0A6I4NLL7</accession>
<sequence>MAVNKFKIEILTRAKLEVNEAAQYYESKSKGLGKLFYLEFKSYRKTLESIPFFEEKYNIVRTLPIKKFPYTIHFTVDETEKIVSILAVTSNYQDPNTTRIKL</sequence>
<comment type="caution">
    <text evidence="1">The sequence shown here is derived from an EMBL/GenBank/DDBJ whole genome shotgun (WGS) entry which is preliminary data.</text>
</comment>
<keyword evidence="2" id="KW-1185">Reference proteome</keyword>
<evidence type="ECO:0008006" key="3">
    <source>
        <dbReference type="Google" id="ProtNLM"/>
    </source>
</evidence>
<proteinExistence type="predicted"/>
<protein>
    <recommendedName>
        <fullName evidence="3">Type II toxin-antitoxin system RelE/ParE family toxin</fullName>
    </recommendedName>
</protein>
<name>A0A6I4NLL7_9FLAO</name>
<dbReference type="RefSeq" id="WP_160373701.1">
    <property type="nucleotide sequence ID" value="NZ_WSTB01000002.1"/>
</dbReference>
<gene>
    <name evidence="1" type="ORF">GON26_05375</name>
</gene>
<evidence type="ECO:0000313" key="2">
    <source>
        <dbReference type="Proteomes" id="UP000471501"/>
    </source>
</evidence>
<dbReference type="Proteomes" id="UP000471501">
    <property type="component" value="Unassembled WGS sequence"/>
</dbReference>
<organism evidence="1 2">
    <name type="scientific">Flavobacterium hydrocarbonoxydans</name>
    <dbReference type="NCBI Taxonomy" id="2683249"/>
    <lineage>
        <taxon>Bacteria</taxon>
        <taxon>Pseudomonadati</taxon>
        <taxon>Bacteroidota</taxon>
        <taxon>Flavobacteriia</taxon>
        <taxon>Flavobacteriales</taxon>
        <taxon>Flavobacteriaceae</taxon>
        <taxon>Flavobacterium</taxon>
    </lineage>
</organism>
<dbReference type="Gene3D" id="3.30.2310.20">
    <property type="entry name" value="RelE-like"/>
    <property type="match status" value="1"/>
</dbReference>
<reference evidence="1 2" key="1">
    <citation type="submission" date="2019-12" db="EMBL/GenBank/DDBJ databases">
        <authorList>
            <person name="Kim Y.S."/>
        </authorList>
    </citation>
    <scope>NUCLEOTIDE SEQUENCE [LARGE SCALE GENOMIC DNA]</scope>
    <source>
        <strain evidence="1 2">GA093</strain>
    </source>
</reference>
<dbReference type="AlphaFoldDB" id="A0A6I4NLL7"/>
<evidence type="ECO:0000313" key="1">
    <source>
        <dbReference type="EMBL" id="MWB93782.1"/>
    </source>
</evidence>
<dbReference type="InterPro" id="IPR035093">
    <property type="entry name" value="RelE/ParE_toxin_dom_sf"/>
</dbReference>